<feature type="compositionally biased region" description="Low complexity" evidence="2">
    <location>
        <begin position="726"/>
        <end position="735"/>
    </location>
</feature>
<dbReference type="Gene3D" id="1.10.510.10">
    <property type="entry name" value="Transferase(Phosphotransferase) domain 1"/>
    <property type="match status" value="1"/>
</dbReference>
<evidence type="ECO:0000256" key="2">
    <source>
        <dbReference type="SAM" id="MobiDB-lite"/>
    </source>
</evidence>
<dbReference type="CDD" id="cd14016">
    <property type="entry name" value="STKc_CK1"/>
    <property type="match status" value="1"/>
</dbReference>
<dbReference type="SUPFAM" id="SSF56112">
    <property type="entry name" value="Protein kinase-like (PK-like)"/>
    <property type="match status" value="1"/>
</dbReference>
<dbReference type="EC" id="2.7.11.1" evidence="1"/>
<dbReference type="STRING" id="1754190.A0A1Y2ABN8"/>
<dbReference type="GO" id="GO:0004674">
    <property type="term" value="F:protein serine/threonine kinase activity"/>
    <property type="evidence" value="ECO:0007669"/>
    <property type="project" value="UniProtKB-EC"/>
</dbReference>
<keyword evidence="3" id="KW-1133">Transmembrane helix</keyword>
<dbReference type="OrthoDB" id="2149328at2759"/>
<keyword evidence="5" id="KW-0418">Kinase</keyword>
<accession>A0A1Y2ABN8</accession>
<dbReference type="InterPro" id="IPR011009">
    <property type="entry name" value="Kinase-like_dom_sf"/>
</dbReference>
<proteinExistence type="predicted"/>
<feature type="region of interest" description="Disordered" evidence="2">
    <location>
        <begin position="726"/>
        <end position="761"/>
    </location>
</feature>
<keyword evidence="3" id="KW-0812">Transmembrane</keyword>
<dbReference type="Proteomes" id="UP000193920">
    <property type="component" value="Unassembled WGS sequence"/>
</dbReference>
<evidence type="ECO:0000313" key="6">
    <source>
        <dbReference type="Proteomes" id="UP000193920"/>
    </source>
</evidence>
<dbReference type="Pfam" id="PF00069">
    <property type="entry name" value="Pkinase"/>
    <property type="match status" value="1"/>
</dbReference>
<organism evidence="5 6">
    <name type="scientific">Neocallimastix californiae</name>
    <dbReference type="NCBI Taxonomy" id="1754190"/>
    <lineage>
        <taxon>Eukaryota</taxon>
        <taxon>Fungi</taxon>
        <taxon>Fungi incertae sedis</taxon>
        <taxon>Chytridiomycota</taxon>
        <taxon>Chytridiomycota incertae sedis</taxon>
        <taxon>Neocallimastigomycetes</taxon>
        <taxon>Neocallimastigales</taxon>
        <taxon>Neocallimastigaceae</taxon>
        <taxon>Neocallimastix</taxon>
    </lineage>
</organism>
<evidence type="ECO:0000259" key="4">
    <source>
        <dbReference type="PROSITE" id="PS50011"/>
    </source>
</evidence>
<gene>
    <name evidence="5" type="ORF">LY90DRAFT_517170</name>
</gene>
<dbReference type="GO" id="GO:0005524">
    <property type="term" value="F:ATP binding"/>
    <property type="evidence" value="ECO:0007669"/>
    <property type="project" value="InterPro"/>
</dbReference>
<name>A0A1Y2ABN8_9FUNG</name>
<dbReference type="AlphaFoldDB" id="A0A1Y2ABN8"/>
<keyword evidence="5" id="KW-0808">Transferase</keyword>
<evidence type="ECO:0000313" key="5">
    <source>
        <dbReference type="EMBL" id="ORY19963.1"/>
    </source>
</evidence>
<feature type="region of interest" description="Disordered" evidence="2">
    <location>
        <begin position="689"/>
        <end position="709"/>
    </location>
</feature>
<dbReference type="InterPro" id="IPR000719">
    <property type="entry name" value="Prot_kinase_dom"/>
</dbReference>
<keyword evidence="6" id="KW-1185">Reference proteome</keyword>
<dbReference type="PANTHER" id="PTHR11909">
    <property type="entry name" value="CASEIN KINASE-RELATED"/>
    <property type="match status" value="1"/>
</dbReference>
<comment type="caution">
    <text evidence="5">The sequence shown here is derived from an EMBL/GenBank/DDBJ whole genome shotgun (WGS) entry which is preliminary data.</text>
</comment>
<dbReference type="PROSITE" id="PS50011">
    <property type="entry name" value="PROTEIN_KINASE_DOM"/>
    <property type="match status" value="1"/>
</dbReference>
<feature type="compositionally biased region" description="Polar residues" evidence="2">
    <location>
        <begin position="67"/>
        <end position="89"/>
    </location>
</feature>
<protein>
    <recommendedName>
        <fullName evidence="1">non-specific serine/threonine protein kinase</fullName>
        <ecNumber evidence="1">2.7.11.1</ecNumber>
    </recommendedName>
</protein>
<keyword evidence="3" id="KW-0472">Membrane</keyword>
<evidence type="ECO:0000256" key="1">
    <source>
        <dbReference type="ARBA" id="ARBA00012513"/>
    </source>
</evidence>
<feature type="region of interest" description="Disordered" evidence="2">
    <location>
        <begin position="66"/>
        <end position="93"/>
    </location>
</feature>
<reference evidence="5 6" key="1">
    <citation type="submission" date="2016-08" db="EMBL/GenBank/DDBJ databases">
        <title>A Parts List for Fungal Cellulosomes Revealed by Comparative Genomics.</title>
        <authorList>
            <consortium name="DOE Joint Genome Institute"/>
            <person name="Haitjema C.H."/>
            <person name="Gilmore S.P."/>
            <person name="Henske J.K."/>
            <person name="Solomon K.V."/>
            <person name="De Groot R."/>
            <person name="Kuo A."/>
            <person name="Mondo S.J."/>
            <person name="Salamov A.A."/>
            <person name="Labutti K."/>
            <person name="Zhao Z."/>
            <person name="Chiniquy J."/>
            <person name="Barry K."/>
            <person name="Brewer H.M."/>
            <person name="Purvine S.O."/>
            <person name="Wright A.T."/>
            <person name="Boxma B."/>
            <person name="Van Alen T."/>
            <person name="Hackstein J.H."/>
            <person name="Baker S.E."/>
            <person name="Grigoriev I.V."/>
            <person name="O'Malley M.A."/>
        </authorList>
    </citation>
    <scope>NUCLEOTIDE SEQUENCE [LARGE SCALE GENOMIC DNA]</scope>
    <source>
        <strain evidence="5 6">G1</strain>
    </source>
</reference>
<dbReference type="PROSITE" id="PS00108">
    <property type="entry name" value="PROTEIN_KINASE_ST"/>
    <property type="match status" value="1"/>
</dbReference>
<sequence length="814" mass="94624">MTEESAWQTFSSIRKKEEDKLLNSRNYGYYYRSHYDHLNDIHVYDTDTTTDSEDYKFNKNYTRESRPINTNFVTPPKSTIDSSPSSPVDGNSDKEKKTFETFLNSINAHSNKINGDKEKKNFDAFLTTINDHSRIINKNLFNKDAVVLKTKHKMALGTHYKKDQKKRGMESAWTKFIKENPKAKKYREKDNDLTMPYVNKFYKNLYDEEENLESLEKLETLSVNSINSMNSSNSLNSQGSCSKNLVNTINDYAFFMNHKNEISAWKIKELAKSSMELLNSDNRSHTHIQKSFLESDISAWRSCPWKDTNNKESVISSVALMNTKSEEKIKKSAGMVVVSRAAFDFDTNVSDSISAWKVDSLKSVEEILKGYNIKQAIGKGYCGTIYKGINEKTGQPIAVKTEKISERNKHLEEEYAIYQRLFGLEGMPRVLYYGQLEKDNIMIMELLGPSIENLFRLCQRRFTMKTICMIAKQLITRLQKVHERGIVYRDIKPENFLIGYIDYSKPITNEYPKGEEVYLQDGSVGRPSVSTIYLADFGLSEFYKNPVTRRFVPNKKKPPCGTPRYMSLNTHRCDQQTPRDDLEALGYCLIYLCFGGRLPWMGITAKTPEAMIMSIGRTKASIPISQLCKNLPHQFTIYLKYVRLLDFYDEPDYDFLRGLFDDILSDMGQVDDGDFDWIAPIRLHQEQNARRQQVEREKEMKLVEQGKRNLENREKKRRLSLIQKEQQQQQQQYQHQHQHQRQRQNLSQNQYQNQNQSQNQYQNQNQNDYLFQGQGSNGLITNQSSILSPILILIPILIIIIVILSLISIQILLN</sequence>
<evidence type="ECO:0000256" key="3">
    <source>
        <dbReference type="SAM" id="Phobius"/>
    </source>
</evidence>
<dbReference type="InterPro" id="IPR008271">
    <property type="entry name" value="Ser/Thr_kinase_AS"/>
</dbReference>
<dbReference type="InterPro" id="IPR050235">
    <property type="entry name" value="CK1_Ser-Thr_kinase"/>
</dbReference>
<feature type="transmembrane region" description="Helical" evidence="3">
    <location>
        <begin position="790"/>
        <end position="813"/>
    </location>
</feature>
<feature type="compositionally biased region" description="Low complexity" evidence="2">
    <location>
        <begin position="743"/>
        <end position="761"/>
    </location>
</feature>
<dbReference type="SMART" id="SM00220">
    <property type="entry name" value="S_TKc"/>
    <property type="match status" value="1"/>
</dbReference>
<feature type="domain" description="Protein kinase" evidence="4">
    <location>
        <begin position="371"/>
        <end position="664"/>
    </location>
</feature>
<dbReference type="EMBL" id="MCOG01000308">
    <property type="protein sequence ID" value="ORY19963.1"/>
    <property type="molecule type" value="Genomic_DNA"/>
</dbReference>